<evidence type="ECO:0000256" key="14">
    <source>
        <dbReference type="RuleBase" id="RU004516"/>
    </source>
</evidence>
<protein>
    <recommendedName>
        <fullName evidence="11 12">Aminodeoxychorismate lyase</fullName>
        <ecNumber evidence="8 12">4.1.3.38</ecNumber>
    </recommendedName>
</protein>
<dbReference type="EMBL" id="JMSZ01000021">
    <property type="protein sequence ID" value="KDE40032.1"/>
    <property type="molecule type" value="Genomic_DNA"/>
</dbReference>
<proteinExistence type="inferred from homology"/>
<comment type="similarity">
    <text evidence="2 13">Belongs to the class-IV pyridoxal-phosphate-dependent aminotransferase family.</text>
</comment>
<evidence type="ECO:0000256" key="9">
    <source>
        <dbReference type="ARBA" id="ARBA00049529"/>
    </source>
</evidence>
<evidence type="ECO:0000256" key="6">
    <source>
        <dbReference type="ARBA" id="ARBA00023239"/>
    </source>
</evidence>
<dbReference type="FunFam" id="3.20.10.10:FF:000002">
    <property type="entry name" value="D-alanine aminotransferase"/>
    <property type="match status" value="1"/>
</dbReference>
<evidence type="ECO:0000256" key="7">
    <source>
        <dbReference type="ARBA" id="ARBA00035633"/>
    </source>
</evidence>
<gene>
    <name evidence="15" type="ORF">ADINL_1669</name>
</gene>
<dbReference type="InterPro" id="IPR017824">
    <property type="entry name" value="Aminodeoxychorismate_lyase_IV"/>
</dbReference>
<keyword evidence="5" id="KW-0289">Folate biosynthesis</keyword>
<evidence type="ECO:0000256" key="11">
    <source>
        <dbReference type="ARBA" id="ARBA00069174"/>
    </source>
</evidence>
<dbReference type="AlphaFoldDB" id="A0A063Y6I9"/>
<dbReference type="InterPro" id="IPR043132">
    <property type="entry name" value="BCAT-like_C"/>
</dbReference>
<comment type="subunit">
    <text evidence="3">Homodimer.</text>
</comment>
<evidence type="ECO:0000256" key="1">
    <source>
        <dbReference type="ARBA" id="ARBA00001933"/>
    </source>
</evidence>
<dbReference type="EC" id="4.1.3.38" evidence="8 12"/>
<dbReference type="GO" id="GO:0046656">
    <property type="term" value="P:folic acid biosynthetic process"/>
    <property type="evidence" value="ECO:0007669"/>
    <property type="project" value="UniProtKB-KW"/>
</dbReference>
<evidence type="ECO:0000256" key="12">
    <source>
        <dbReference type="NCBIfam" id="TIGR03461"/>
    </source>
</evidence>
<evidence type="ECO:0000256" key="4">
    <source>
        <dbReference type="ARBA" id="ARBA00022898"/>
    </source>
</evidence>
<evidence type="ECO:0000313" key="15">
    <source>
        <dbReference type="EMBL" id="KDE40032.1"/>
    </source>
</evidence>
<dbReference type="NCBIfam" id="TIGR03461">
    <property type="entry name" value="pabC_Proteo"/>
    <property type="match status" value="1"/>
</dbReference>
<dbReference type="Proteomes" id="UP000027318">
    <property type="component" value="Unassembled WGS sequence"/>
</dbReference>
<dbReference type="InterPro" id="IPR050571">
    <property type="entry name" value="Class-IV_PLP-Dep_Aminotrnsfr"/>
</dbReference>
<evidence type="ECO:0000256" key="13">
    <source>
        <dbReference type="RuleBase" id="RU004106"/>
    </source>
</evidence>
<evidence type="ECO:0000256" key="10">
    <source>
        <dbReference type="ARBA" id="ARBA00054027"/>
    </source>
</evidence>
<dbReference type="GO" id="GO:0005829">
    <property type="term" value="C:cytosol"/>
    <property type="evidence" value="ECO:0007669"/>
    <property type="project" value="TreeGrafter"/>
</dbReference>
<keyword evidence="4 14" id="KW-0663">Pyridoxal phosphate</keyword>
<organism evidence="15 16">
    <name type="scientific">Nitrincola lacisaponensis</name>
    <dbReference type="NCBI Taxonomy" id="267850"/>
    <lineage>
        <taxon>Bacteria</taxon>
        <taxon>Pseudomonadati</taxon>
        <taxon>Pseudomonadota</taxon>
        <taxon>Gammaproteobacteria</taxon>
        <taxon>Oceanospirillales</taxon>
        <taxon>Oceanospirillaceae</taxon>
        <taxon>Nitrincola</taxon>
    </lineage>
</organism>
<evidence type="ECO:0000256" key="2">
    <source>
        <dbReference type="ARBA" id="ARBA00009320"/>
    </source>
</evidence>
<accession>A0A063Y6I9</accession>
<comment type="function">
    <text evidence="10">Involved in the biosynthesis of p-aminobenzoate (PABA), a precursor of tetrahydrofolate. Converts 4-amino-4-deoxychorismate into 4-aminobenzoate (PABA) and pyruvate.</text>
</comment>
<dbReference type="PATRIC" id="fig|267850.7.peg.1647"/>
<dbReference type="PROSITE" id="PS00770">
    <property type="entry name" value="AA_TRANSFER_CLASS_4"/>
    <property type="match status" value="1"/>
</dbReference>
<comment type="catalytic activity">
    <reaction evidence="9">
        <text>4-amino-4-deoxychorismate = 4-aminobenzoate + pyruvate + H(+)</text>
        <dbReference type="Rhea" id="RHEA:16201"/>
        <dbReference type="ChEBI" id="CHEBI:15361"/>
        <dbReference type="ChEBI" id="CHEBI:15378"/>
        <dbReference type="ChEBI" id="CHEBI:17836"/>
        <dbReference type="ChEBI" id="CHEBI:58406"/>
        <dbReference type="EC" id="4.1.3.38"/>
    </reaction>
</comment>
<name>A0A063Y6I9_9GAMM</name>
<dbReference type="InterPro" id="IPR043131">
    <property type="entry name" value="BCAT-like_N"/>
</dbReference>
<dbReference type="Pfam" id="PF01063">
    <property type="entry name" value="Aminotran_4"/>
    <property type="match status" value="1"/>
</dbReference>
<comment type="caution">
    <text evidence="15">The sequence shown here is derived from an EMBL/GenBank/DDBJ whole genome shotgun (WGS) entry which is preliminary data.</text>
</comment>
<evidence type="ECO:0000313" key="16">
    <source>
        <dbReference type="Proteomes" id="UP000027318"/>
    </source>
</evidence>
<dbReference type="CDD" id="cd01559">
    <property type="entry name" value="ADCL_like"/>
    <property type="match status" value="1"/>
</dbReference>
<keyword evidence="6 15" id="KW-0456">Lyase</keyword>
<dbReference type="InterPro" id="IPR036038">
    <property type="entry name" value="Aminotransferase-like"/>
</dbReference>
<dbReference type="GO" id="GO:0008153">
    <property type="term" value="P:4-aminobenzoate biosynthetic process"/>
    <property type="evidence" value="ECO:0007669"/>
    <property type="project" value="UniProtKB-UniRule"/>
</dbReference>
<dbReference type="GO" id="GO:0030170">
    <property type="term" value="F:pyridoxal phosphate binding"/>
    <property type="evidence" value="ECO:0007669"/>
    <property type="project" value="InterPro"/>
</dbReference>
<dbReference type="PANTHER" id="PTHR42743">
    <property type="entry name" value="AMINO-ACID AMINOTRANSFERASE"/>
    <property type="match status" value="1"/>
</dbReference>
<keyword evidence="16" id="KW-1185">Reference proteome</keyword>
<evidence type="ECO:0000256" key="8">
    <source>
        <dbReference type="ARBA" id="ARBA00035676"/>
    </source>
</evidence>
<dbReference type="SUPFAM" id="SSF56752">
    <property type="entry name" value="D-aminoacid aminotransferase-like PLP-dependent enzymes"/>
    <property type="match status" value="1"/>
</dbReference>
<dbReference type="RefSeq" id="WP_204368218.1">
    <property type="nucleotide sequence ID" value="NZ_JMSZ01000021.1"/>
</dbReference>
<dbReference type="GO" id="GO:0008696">
    <property type="term" value="F:4-amino-4-deoxychorismate lyase activity"/>
    <property type="evidence" value="ECO:0007669"/>
    <property type="project" value="UniProtKB-UniRule"/>
</dbReference>
<dbReference type="InterPro" id="IPR018300">
    <property type="entry name" value="Aminotrans_IV_CS"/>
</dbReference>
<dbReference type="PANTHER" id="PTHR42743:SF2">
    <property type="entry name" value="AMINODEOXYCHORISMATE LYASE"/>
    <property type="match status" value="1"/>
</dbReference>
<dbReference type="Gene3D" id="3.30.470.10">
    <property type="match status" value="1"/>
</dbReference>
<evidence type="ECO:0000256" key="5">
    <source>
        <dbReference type="ARBA" id="ARBA00022909"/>
    </source>
</evidence>
<comment type="pathway">
    <text evidence="7">Cofactor biosynthesis; tetrahydrofolate biosynthesis; 4-aminobenzoate from chorismate: step 2/2.</text>
</comment>
<dbReference type="NCBIfam" id="NF004761">
    <property type="entry name" value="PRK06092.1"/>
    <property type="match status" value="1"/>
</dbReference>
<reference evidence="15 16" key="1">
    <citation type="journal article" date="2005" name="Int. J. Syst. Evol. Microbiol.">
        <title>Nitrincola lacisaponensis gen. nov., sp. nov., a novel alkaliphilic bacterium isolated from an alkaline, saline lake.</title>
        <authorList>
            <person name="Dimitriu P.A."/>
            <person name="Shukla S.K."/>
            <person name="Conradt J."/>
            <person name="Marquez M.C."/>
            <person name="Ventosa A."/>
            <person name="Maglia A."/>
            <person name="Peyton B.M."/>
            <person name="Pinkart H.C."/>
            <person name="Mormile M.R."/>
        </authorList>
    </citation>
    <scope>NUCLEOTIDE SEQUENCE [LARGE SCALE GENOMIC DNA]</scope>
    <source>
        <strain evidence="15 16">4CA</strain>
    </source>
</reference>
<dbReference type="STRING" id="267850.ADINL_1669"/>
<evidence type="ECO:0000256" key="3">
    <source>
        <dbReference type="ARBA" id="ARBA00011738"/>
    </source>
</evidence>
<dbReference type="InterPro" id="IPR001544">
    <property type="entry name" value="Aminotrans_IV"/>
</dbReference>
<dbReference type="Gene3D" id="3.20.10.10">
    <property type="entry name" value="D-amino Acid Aminotransferase, subunit A, domain 2"/>
    <property type="match status" value="1"/>
</dbReference>
<comment type="cofactor">
    <cofactor evidence="1 14">
        <name>pyridoxal 5'-phosphate</name>
        <dbReference type="ChEBI" id="CHEBI:597326"/>
    </cofactor>
</comment>
<sequence length="277" mass="30548">MVMTIQQWVNGKAVSELSLQDRGLSYGHGVFETLRIAGGKLLLWPEHLERLLAGCQRLSIPTQWLAEQLQQEMAALPSVEDGVLKIIVTAGEGGRGYRLPVQPSPTRILQLMPVPVYPDLPAEHGIEARWCQIRLACAPALAGIKHLNRLEQVLARAEWADEHIREGILCGQDGYLAEGTMSNLFLVYDGVLITPDLHDYGVAGIMRQHLMALAGSAGISVEVKKLQPKDLLGADEVFFCNSLIGIWPLRLLEQQVFIPGPVTRRLQALLTESYCAC</sequence>